<dbReference type="GO" id="GO:0006888">
    <property type="term" value="P:endoplasmic reticulum to Golgi vesicle-mediated transport"/>
    <property type="evidence" value="ECO:0007669"/>
    <property type="project" value="TreeGrafter"/>
</dbReference>
<dbReference type="PANTHER" id="PTHR12205">
    <property type="entry name" value="CENTROMERE/KINETOCHORE PROTEIN ZW10"/>
    <property type="match status" value="1"/>
</dbReference>
<dbReference type="OrthoDB" id="534815at2759"/>
<gene>
    <name evidence="4" type="ORF">BLA29_006217</name>
</gene>
<evidence type="ECO:0000313" key="5">
    <source>
        <dbReference type="Proteomes" id="UP000194236"/>
    </source>
</evidence>
<dbReference type="GO" id="GO:1990423">
    <property type="term" value="C:RZZ complex"/>
    <property type="evidence" value="ECO:0007669"/>
    <property type="project" value="TreeGrafter"/>
</dbReference>
<dbReference type="InterPro" id="IPR048343">
    <property type="entry name" value="ZW10_C"/>
</dbReference>
<feature type="transmembrane region" description="Helical" evidence="1">
    <location>
        <begin position="12"/>
        <end position="35"/>
    </location>
</feature>
<dbReference type="Pfam" id="PF22766">
    <property type="entry name" value="ZW10_C2"/>
    <property type="match status" value="1"/>
</dbReference>
<dbReference type="InterPro" id="IPR055148">
    <property type="entry name" value="ZW10_C_2"/>
</dbReference>
<evidence type="ECO:0000259" key="3">
    <source>
        <dbReference type="Pfam" id="PF22766"/>
    </source>
</evidence>
<evidence type="ECO:0000313" key="4">
    <source>
        <dbReference type="EMBL" id="OTF78437.1"/>
    </source>
</evidence>
<name>A0A1Y3BE05_EURMA</name>
<dbReference type="Gene3D" id="1.10.357.150">
    <property type="match status" value="1"/>
</dbReference>
<keyword evidence="5" id="KW-1185">Reference proteome</keyword>
<dbReference type="PANTHER" id="PTHR12205:SF0">
    <property type="entry name" value="CENTROMERE_KINETOCHORE PROTEIN ZW10 HOMOLOG"/>
    <property type="match status" value="1"/>
</dbReference>
<dbReference type="GO" id="GO:0007094">
    <property type="term" value="P:mitotic spindle assembly checkpoint signaling"/>
    <property type="evidence" value="ECO:0007669"/>
    <property type="project" value="TreeGrafter"/>
</dbReference>
<feature type="domain" description="Centromere/kinetochore protein zw10 C-terminal" evidence="2">
    <location>
        <begin position="7"/>
        <end position="100"/>
    </location>
</feature>
<dbReference type="GO" id="GO:0005737">
    <property type="term" value="C:cytoplasm"/>
    <property type="evidence" value="ECO:0007669"/>
    <property type="project" value="GOC"/>
</dbReference>
<dbReference type="EMBL" id="MUJZ01027943">
    <property type="protein sequence ID" value="OTF78437.1"/>
    <property type="molecule type" value="Genomic_DNA"/>
</dbReference>
<organism evidence="4 5">
    <name type="scientific">Euroglyphus maynei</name>
    <name type="common">Mayne's house dust mite</name>
    <dbReference type="NCBI Taxonomy" id="6958"/>
    <lineage>
        <taxon>Eukaryota</taxon>
        <taxon>Metazoa</taxon>
        <taxon>Ecdysozoa</taxon>
        <taxon>Arthropoda</taxon>
        <taxon>Chelicerata</taxon>
        <taxon>Arachnida</taxon>
        <taxon>Acari</taxon>
        <taxon>Acariformes</taxon>
        <taxon>Sarcoptiformes</taxon>
        <taxon>Astigmata</taxon>
        <taxon>Psoroptidia</taxon>
        <taxon>Analgoidea</taxon>
        <taxon>Pyroglyphidae</taxon>
        <taxon>Pyroglyphinae</taxon>
        <taxon>Euroglyphus</taxon>
    </lineage>
</organism>
<dbReference type="InterPro" id="IPR046362">
    <property type="entry name" value="Zw10/DSL1_C_sf"/>
</dbReference>
<proteinExistence type="predicted"/>
<accession>A0A1Y3BE05</accession>
<sequence>MSALMMNSSKNLSLLLMETIYLVCELFITIAPYTYRELIEHDAKENAIFHNNCLMFGHLMECMALTHKPYLDSLFELVPSIRNIGSQIFLNQMRYQERKLYRYITNETFIQSLQEIVNETPRTDLRISSQSHFEFRESLNNCLKHLNYLRCSFYQILSMKIYDKIMATLLQTLLNEFIQSLLSINDISSLGSSHLYNEIDYFCKELKLFLIDSEDVIFKWMKLNEINFLLKSSLLEILNRWADGHGLLANYLKPDEVKHLIRALFQNNERRAKVLAKIK</sequence>
<dbReference type="Proteomes" id="UP000194236">
    <property type="component" value="Unassembled WGS sequence"/>
</dbReference>
<keyword evidence="1" id="KW-0472">Membrane</keyword>
<dbReference type="Pfam" id="PF20666">
    <property type="entry name" value="ZW10_C"/>
    <property type="match status" value="1"/>
</dbReference>
<comment type="caution">
    <text evidence="4">The sequence shown here is derived from an EMBL/GenBank/DDBJ whole genome shotgun (WGS) entry which is preliminary data.</text>
</comment>
<evidence type="ECO:0000256" key="1">
    <source>
        <dbReference type="SAM" id="Phobius"/>
    </source>
</evidence>
<dbReference type="AlphaFoldDB" id="A0A1Y3BE05"/>
<feature type="domain" description="ZW10 C-terminal helical" evidence="3">
    <location>
        <begin position="138"/>
        <end position="278"/>
    </location>
</feature>
<evidence type="ECO:0000259" key="2">
    <source>
        <dbReference type="Pfam" id="PF20666"/>
    </source>
</evidence>
<keyword evidence="1" id="KW-0812">Transmembrane</keyword>
<reference evidence="4 5" key="1">
    <citation type="submission" date="2017-03" db="EMBL/GenBank/DDBJ databases">
        <title>Genome Survey of Euroglyphus maynei.</title>
        <authorList>
            <person name="Arlian L.G."/>
            <person name="Morgan M.S."/>
            <person name="Rider S.D."/>
        </authorList>
    </citation>
    <scope>NUCLEOTIDE SEQUENCE [LARGE SCALE GENOMIC DNA]</scope>
    <source>
        <strain evidence="4">Arlian Lab</strain>
        <tissue evidence="4">Whole body</tissue>
    </source>
</reference>
<keyword evidence="1" id="KW-1133">Transmembrane helix</keyword>
<protein>
    <submittedName>
        <fullName evidence="4">Centromere/kinetochore zw10-like protein</fullName>
    </submittedName>
</protein>